<dbReference type="RefSeq" id="WP_253886638.1">
    <property type="nucleotide sequence ID" value="NZ_BAAAVB010000012.1"/>
</dbReference>
<dbReference type="Proteomes" id="UP001205185">
    <property type="component" value="Unassembled WGS sequence"/>
</dbReference>
<protein>
    <submittedName>
        <fullName evidence="1">16S rRNA (Adenine(1408)-N(1))-methyltransferase</fullName>
    </submittedName>
</protein>
<keyword evidence="2" id="KW-1185">Reference proteome</keyword>
<organism evidence="1 2">
    <name type="scientific">Actinokineospora diospyrosa</name>
    <dbReference type="NCBI Taxonomy" id="103728"/>
    <lineage>
        <taxon>Bacteria</taxon>
        <taxon>Bacillati</taxon>
        <taxon>Actinomycetota</taxon>
        <taxon>Actinomycetes</taxon>
        <taxon>Pseudonocardiales</taxon>
        <taxon>Pseudonocardiaceae</taxon>
        <taxon>Actinokineospora</taxon>
    </lineage>
</organism>
<accession>A0ABT1IAR9</accession>
<dbReference type="Pfam" id="PF24675">
    <property type="entry name" value="NpmA"/>
    <property type="match status" value="1"/>
</dbReference>
<dbReference type="InterPro" id="IPR056262">
    <property type="entry name" value="NpmA"/>
</dbReference>
<gene>
    <name evidence="1" type="ORF">LV75_002147</name>
</gene>
<comment type="caution">
    <text evidence="1">The sequence shown here is derived from an EMBL/GenBank/DDBJ whole genome shotgun (WGS) entry which is preliminary data.</text>
</comment>
<name>A0ABT1IAR9_9PSEU</name>
<proteinExistence type="predicted"/>
<dbReference type="Gene3D" id="3.40.50.150">
    <property type="entry name" value="Vaccinia Virus protein VP39"/>
    <property type="match status" value="1"/>
</dbReference>
<evidence type="ECO:0000313" key="2">
    <source>
        <dbReference type="Proteomes" id="UP001205185"/>
    </source>
</evidence>
<evidence type="ECO:0000313" key="1">
    <source>
        <dbReference type="EMBL" id="MCP2269658.1"/>
    </source>
</evidence>
<dbReference type="InterPro" id="IPR029063">
    <property type="entry name" value="SAM-dependent_MTases_sf"/>
</dbReference>
<sequence>MRRVTGKQVVEVDEGAFATLRAAYEGALLDVGTGDGKHPLHVAKTHPELLVIGLDAAKDNMRKAATKAAASPKKGGLPNLLYLWAAAEQLPAGLSDITELHVLMPWGSLLRGVLGSDPSMLKGLAAVCAPNAKFLITLNLHAWRPAVPEVGDHPEPTPESAEKDLGPALEAAGWHLDTAAYLDADEIAALATSWTRRLNSSRDQLEVLALRGHINPA</sequence>
<dbReference type="SUPFAM" id="SSF53335">
    <property type="entry name" value="S-adenosyl-L-methionine-dependent methyltransferases"/>
    <property type="match status" value="1"/>
</dbReference>
<dbReference type="EMBL" id="JAMTCO010000005">
    <property type="protein sequence ID" value="MCP2269658.1"/>
    <property type="molecule type" value="Genomic_DNA"/>
</dbReference>
<dbReference type="NCBIfam" id="NF000363">
    <property type="entry name" value="self_KamB"/>
    <property type="match status" value="1"/>
</dbReference>
<reference evidence="1 2" key="1">
    <citation type="submission" date="2022-06" db="EMBL/GenBank/DDBJ databases">
        <title>Genomic Encyclopedia of Archaeal and Bacterial Type Strains, Phase II (KMG-II): from individual species to whole genera.</title>
        <authorList>
            <person name="Goeker M."/>
        </authorList>
    </citation>
    <scope>NUCLEOTIDE SEQUENCE [LARGE SCALE GENOMIC DNA]</scope>
    <source>
        <strain evidence="1 2">DSM 44255</strain>
    </source>
</reference>